<sequence>MQIEKIQFDDIRYNPEIGAFETLVRVHDGGQGYSYPVRVAAPLHAEYGLIARGLSEAARRAHRRGNPMLRLAHAAPTPQTDTTVQASNSLLDRLFGARAA</sequence>
<proteinExistence type="predicted"/>
<reference evidence="1" key="1">
    <citation type="submission" date="2022-10" db="EMBL/GenBank/DDBJ databases">
        <title>Roseovarius pelagicus sp. nov., isolated from Arctic seawater.</title>
        <authorList>
            <person name="Hong Y.W."/>
            <person name="Hwang C.Y."/>
        </authorList>
    </citation>
    <scope>NUCLEOTIDE SEQUENCE</scope>
    <source>
        <strain evidence="1">HL-MP18</strain>
    </source>
</reference>
<dbReference type="EMBL" id="CP106738">
    <property type="protein sequence ID" value="UXX82025.1"/>
    <property type="molecule type" value="Genomic_DNA"/>
</dbReference>
<name>A0ABY6DDY4_9RHOB</name>
<protein>
    <recommendedName>
        <fullName evidence="3">KTSC domain-containing protein</fullName>
    </recommendedName>
</protein>
<evidence type="ECO:0000313" key="1">
    <source>
        <dbReference type="EMBL" id="UXX82025.1"/>
    </source>
</evidence>
<accession>A0ABY6DDY4</accession>
<dbReference type="RefSeq" id="WP_263047067.1">
    <property type="nucleotide sequence ID" value="NZ_CP106738.1"/>
</dbReference>
<keyword evidence="2" id="KW-1185">Reference proteome</keyword>
<gene>
    <name evidence="1" type="ORF">N7U68_12980</name>
</gene>
<dbReference type="Proteomes" id="UP001064087">
    <property type="component" value="Chromosome"/>
</dbReference>
<organism evidence="1 2">
    <name type="scientific">Roseovarius pelagicus</name>
    <dbReference type="NCBI Taxonomy" id="2980108"/>
    <lineage>
        <taxon>Bacteria</taxon>
        <taxon>Pseudomonadati</taxon>
        <taxon>Pseudomonadota</taxon>
        <taxon>Alphaproteobacteria</taxon>
        <taxon>Rhodobacterales</taxon>
        <taxon>Roseobacteraceae</taxon>
        <taxon>Roseovarius</taxon>
    </lineage>
</organism>
<evidence type="ECO:0008006" key="3">
    <source>
        <dbReference type="Google" id="ProtNLM"/>
    </source>
</evidence>
<evidence type="ECO:0000313" key="2">
    <source>
        <dbReference type="Proteomes" id="UP001064087"/>
    </source>
</evidence>